<name>A0A1Z3HNM4_9CYAN</name>
<gene>
    <name evidence="1" type="ORF">XM38_028450</name>
</gene>
<evidence type="ECO:0000313" key="1">
    <source>
        <dbReference type="EMBL" id="ASC71891.1"/>
    </source>
</evidence>
<keyword evidence="2" id="KW-1185">Reference proteome</keyword>
<accession>A0A1Z3HNM4</accession>
<reference evidence="1 2" key="1">
    <citation type="journal article" date="2016" name="Biochim. Biophys. Acta">
        <title>Characterization of red-shifted phycobilisomes isolated from the chlorophyll f-containing cyanobacterium Halomicronema hongdechloris.</title>
        <authorList>
            <person name="Li Y."/>
            <person name="Lin Y."/>
            <person name="Garvey C.J."/>
            <person name="Birch D."/>
            <person name="Corkery R.W."/>
            <person name="Loughlin P.C."/>
            <person name="Scheer H."/>
            <person name="Willows R.D."/>
            <person name="Chen M."/>
        </authorList>
    </citation>
    <scope>NUCLEOTIDE SEQUENCE [LARGE SCALE GENOMIC DNA]</scope>
    <source>
        <strain evidence="1 2">C2206</strain>
    </source>
</reference>
<dbReference type="AlphaFoldDB" id="A0A1Z3HNM4"/>
<dbReference type="KEGG" id="hhg:XM38_028450"/>
<protein>
    <submittedName>
        <fullName evidence="1">Uncharacterized protein</fullName>
    </submittedName>
</protein>
<dbReference type="RefSeq" id="WP_080807624.1">
    <property type="nucleotide sequence ID" value="NZ_CP021983.2"/>
</dbReference>
<sequence length="76" mass="8397">MLGFKTALNPLRIWDFPTGQAGNIVIGEIAIANLPTRTNFPNILAIEKPAPPQWMLNESISDIDATRSEFKVETNS</sequence>
<evidence type="ECO:0000313" key="2">
    <source>
        <dbReference type="Proteomes" id="UP000191901"/>
    </source>
</evidence>
<dbReference type="EMBL" id="CP021983">
    <property type="protein sequence ID" value="ASC71891.1"/>
    <property type="molecule type" value="Genomic_DNA"/>
</dbReference>
<organism evidence="1 2">
    <name type="scientific">Halomicronema hongdechloris C2206</name>
    <dbReference type="NCBI Taxonomy" id="1641165"/>
    <lineage>
        <taxon>Bacteria</taxon>
        <taxon>Bacillati</taxon>
        <taxon>Cyanobacteriota</taxon>
        <taxon>Cyanophyceae</taxon>
        <taxon>Nodosilineales</taxon>
        <taxon>Nodosilineaceae</taxon>
        <taxon>Halomicronema</taxon>
    </lineage>
</organism>
<proteinExistence type="predicted"/>
<dbReference type="Proteomes" id="UP000191901">
    <property type="component" value="Chromosome"/>
</dbReference>